<feature type="compositionally biased region" description="Basic and acidic residues" evidence="10">
    <location>
        <begin position="1273"/>
        <end position="1285"/>
    </location>
</feature>
<dbReference type="VEuPathDB" id="VectorBase:PHUM551540"/>
<dbReference type="GeneID" id="8234633"/>
<dbReference type="Gene3D" id="3.30.160.60">
    <property type="entry name" value="Classic Zinc Finger"/>
    <property type="match status" value="8"/>
</dbReference>
<keyword evidence="4 9" id="KW-0863">Zinc-finger</keyword>
<keyword evidence="3" id="KW-0677">Repeat</keyword>
<keyword evidence="2" id="KW-0479">Metal-binding</keyword>
<dbReference type="FunFam" id="3.30.160.60:FF:001289">
    <property type="entry name" value="Zinc finger protein 574"/>
    <property type="match status" value="1"/>
</dbReference>
<evidence type="ECO:0000259" key="11">
    <source>
        <dbReference type="PROSITE" id="PS50157"/>
    </source>
</evidence>
<evidence type="ECO:0000256" key="2">
    <source>
        <dbReference type="ARBA" id="ARBA00022723"/>
    </source>
</evidence>
<feature type="domain" description="C2H2-type" evidence="11">
    <location>
        <begin position="1474"/>
        <end position="1501"/>
    </location>
</feature>
<dbReference type="STRING" id="121224.E0W0F8"/>
<reference evidence="12" key="2">
    <citation type="submission" date="2007-04" db="EMBL/GenBank/DDBJ databases">
        <title>The genome of the human body louse.</title>
        <authorList>
            <consortium name="The Human Body Louse Genome Consortium"/>
            <person name="Kirkness E."/>
            <person name="Walenz B."/>
            <person name="Hass B."/>
            <person name="Bruggner R."/>
            <person name="Strausberg R."/>
        </authorList>
    </citation>
    <scope>NUCLEOTIDE SEQUENCE</scope>
    <source>
        <strain evidence="12">USDA</strain>
    </source>
</reference>
<dbReference type="PROSITE" id="PS50157">
    <property type="entry name" value="ZINC_FINGER_C2H2_2"/>
    <property type="match status" value="9"/>
</dbReference>
<keyword evidence="6" id="KW-0805">Transcription regulation</keyword>
<feature type="region of interest" description="Disordered" evidence="10">
    <location>
        <begin position="953"/>
        <end position="1005"/>
    </location>
</feature>
<reference evidence="12" key="1">
    <citation type="submission" date="2007-04" db="EMBL/GenBank/DDBJ databases">
        <title>Annotation of Pediculus humanus corporis strain USDA.</title>
        <authorList>
            <person name="Kirkness E."/>
            <person name="Hannick L."/>
            <person name="Hass B."/>
            <person name="Bruggner R."/>
            <person name="Lawson D."/>
            <person name="Bidwell S."/>
            <person name="Joardar V."/>
            <person name="Caler E."/>
            <person name="Walenz B."/>
            <person name="Inman J."/>
            <person name="Schobel S."/>
            <person name="Galinsky K."/>
            <person name="Amedeo P."/>
            <person name="Strausberg R."/>
        </authorList>
    </citation>
    <scope>NUCLEOTIDE SEQUENCE</scope>
    <source>
        <strain evidence="12">USDA</strain>
    </source>
</reference>
<dbReference type="SMART" id="SM00355">
    <property type="entry name" value="ZnF_C2H2"/>
    <property type="match status" value="11"/>
</dbReference>
<dbReference type="OrthoDB" id="6077919at2759"/>
<dbReference type="RefSeq" id="XP_002431852.1">
    <property type="nucleotide sequence ID" value="XM_002431807.1"/>
</dbReference>
<dbReference type="GO" id="GO:0008270">
    <property type="term" value="F:zinc ion binding"/>
    <property type="evidence" value="ECO:0007669"/>
    <property type="project" value="UniProtKB-KW"/>
</dbReference>
<dbReference type="InterPro" id="IPR013087">
    <property type="entry name" value="Znf_C2H2_type"/>
</dbReference>
<accession>E0W0F8</accession>
<evidence type="ECO:0000256" key="9">
    <source>
        <dbReference type="PROSITE-ProRule" id="PRU00042"/>
    </source>
</evidence>
<evidence type="ECO:0000256" key="7">
    <source>
        <dbReference type="ARBA" id="ARBA00023163"/>
    </source>
</evidence>
<feature type="region of interest" description="Disordered" evidence="10">
    <location>
        <begin position="1317"/>
        <end position="1351"/>
    </location>
</feature>
<feature type="domain" description="C2H2-type" evidence="11">
    <location>
        <begin position="141"/>
        <end position="169"/>
    </location>
</feature>
<sequence>MASGAMRETVVSSPQPAITLQSDSSSIDENRNSSLNDHQLTKKNERDLDVHTMSNRRKIKTLNNNNIYEYENSKKGENRKRLTTSDGNAKYKIDRLNVKNMPKVIGFQDINFIDFSSQKFPLIAKNICEESIHLSKDDFSFDCPHCERAFPCDSALEIHVQTCENNDKKIFPKSEKKNKRKSTPKFHPQHSTESDSDDCLENMEINVTELQRKAFFNSLDLRNTEKCDNNNDDDTDSNKKSAKSDSKTDLADIQSILSVTNIPGIKVRDFSTVKENKIETNDKLYSEIINSRSSPDNNYSNMTVNSSSSSSTNYNVFVSTNYSGGDQVEEEAQDCFAAECRRMKLRGEFPCKLCTAIFPNLRALKGHNRVHISVANGTPNSPYRCNICTYNSLDKATLVRHMRSHNGDRPYECAMCNYAFTTKANCERHLRNRHSKITRDEVKSSIIYHPSEDPINDSEYQKTNEMNKKNLEKSKEKQEFSLPINLKINLSNLKESSKSEDLFQAEHQELIKNIKNEEEYKRTETGTMTEDIEGENCNEWQQYDDNEEALDLRIYNDKNYESDSSDLPQDLSKKEEIKEFNNNVEEKCSKANPDFYSDRIYDNKNTTNFDINNLIKMYSCMYPSLNIAQIHQILLTQLNFPGILQKFHNFPFSPFLVSSPLFSNSNNYMQKSPQKDVSGLQMSGGNILDEKNHNLSMSEKLQLFQQQAIAELLFKKEKDRIANEYFGKTPSRLNENTDKHRRLNTLRKQNEFLSEAEKKNFGDVLLNKKDDKKESLKLGNIEKSSADSRNSSVKMVIKNGVLIPKQKQRRYRTERPFSCGHCSARFTLRSNMERHIKQQHPQYWTQKPRSNVGNLKKTESNLIKLNSYEVDRRNFDRSSSSENDYLKHYAITKSLTLVPRENFNGSEEEKKWEEIIKHKKEYESSNDVLNLVKDDDNEVKIKQEIIKTEIEDRIEEDEETKDDLIISEEKEEEEEDVKMNQNFVSNDDSSPEFLGTSPDKTDSDTKIADEKMIENERKESQPQDLASVSKMLDNAVTQTQAFQKYFQEGSKKDEDSIRMDAIVKREEGEDRSEEEEGLIAENTSSDENRSESEVTSRSGKKKSAYSLAPNRVSCPYCFRKFPWTSSLRRHVLTHTGQKPFKCTHCPLLFTTKSNCDRHLLRKHGREALIASSGQTDNPETTGKTNVSNLEKPYKFLLLDSRRKRHRKSSLIRFMGFLELNFLLVTSSAIALLETHYFYFSRNVPERPYKCNQCPSSTFSTLSNLNKHLFSKHNRNESKDPPETKPKNVIYQGPPNVTISPTGFPLSLPRALSIIPQFPDSSKSSGKSPNSHKTKSNDSLNHSNGRERDKFWEESRAFRKRKGHRSESLPVPSSELPFKCHLCDSSFGERSDALEHIRCQHPNEFQLLVSKGALETNTDEEKHQHDDNEETIDSNRGRFPDYANRKVMCAFCMRRFWSAEDLRRHMRTHTGERPFSCDVCQRRFTLKHSMLRHRKKHSVHDEVLDVTTSGSNTITKLFKFSVGSDEEHLSSYQINHNNNISTTHDKSEDGLRKTILHQTLTRHDDHDPAVVVKEDLKEESKATIKKKILEENSTTATATTTK</sequence>
<feature type="region of interest" description="Disordered" evidence="10">
    <location>
        <begin position="1271"/>
        <end position="1293"/>
    </location>
</feature>
<dbReference type="KEGG" id="phu:Phum_PHUM551540"/>
<dbReference type="GO" id="GO:0001228">
    <property type="term" value="F:DNA-binding transcription activator activity, RNA polymerase II-specific"/>
    <property type="evidence" value="ECO:0007669"/>
    <property type="project" value="TreeGrafter"/>
</dbReference>
<keyword evidence="14" id="KW-1185">Reference proteome</keyword>
<comment type="subcellular location">
    <subcellularLocation>
        <location evidence="1">Nucleus</location>
    </subcellularLocation>
</comment>
<dbReference type="FunFam" id="3.30.160.60:FF:002095">
    <property type="entry name" value="ras-responsive element-binding protein 1"/>
    <property type="match status" value="1"/>
</dbReference>
<dbReference type="CTD" id="8234633"/>
<keyword evidence="7" id="KW-0804">Transcription</keyword>
<keyword evidence="8" id="KW-0539">Nucleus</keyword>
<feature type="domain" description="C2H2-type" evidence="11">
    <location>
        <begin position="1112"/>
        <end position="1139"/>
    </location>
</feature>
<feature type="compositionally biased region" description="Basic and acidic residues" evidence="10">
    <location>
        <begin position="39"/>
        <end position="48"/>
    </location>
</feature>
<feature type="domain" description="C2H2-type" evidence="11">
    <location>
        <begin position="383"/>
        <end position="410"/>
    </location>
</feature>
<proteinExistence type="predicted"/>
<evidence type="ECO:0000256" key="4">
    <source>
        <dbReference type="ARBA" id="ARBA00022771"/>
    </source>
</evidence>
<dbReference type="InterPro" id="IPR052795">
    <property type="entry name" value="RREB1"/>
</dbReference>
<feature type="region of interest" description="Disordered" evidence="10">
    <location>
        <begin position="1"/>
        <end position="48"/>
    </location>
</feature>
<feature type="domain" description="C2H2-type" evidence="11">
    <location>
        <begin position="817"/>
        <end position="840"/>
    </location>
</feature>
<dbReference type="GO" id="GO:0000978">
    <property type="term" value="F:RNA polymerase II cis-regulatory region sequence-specific DNA binding"/>
    <property type="evidence" value="ECO:0007669"/>
    <property type="project" value="TreeGrafter"/>
</dbReference>
<name>E0W0F8_PEDHC</name>
<dbReference type="PROSITE" id="PS00028">
    <property type="entry name" value="ZINC_FINGER_C2H2_1"/>
    <property type="match status" value="8"/>
</dbReference>
<dbReference type="GO" id="GO:0005634">
    <property type="term" value="C:nucleus"/>
    <property type="evidence" value="ECO:0007669"/>
    <property type="project" value="UniProtKB-SubCell"/>
</dbReference>
<feature type="domain" description="C2H2-type" evidence="11">
    <location>
        <begin position="1446"/>
        <end position="1473"/>
    </location>
</feature>
<feature type="region of interest" description="Disordered" evidence="10">
    <location>
        <begin position="1063"/>
        <end position="1104"/>
    </location>
</feature>
<dbReference type="OMA" id="QSVNTPC"/>
<dbReference type="InParanoid" id="E0W0F8"/>
<feature type="compositionally biased region" description="Basic residues" evidence="10">
    <location>
        <begin position="176"/>
        <end position="188"/>
    </location>
</feature>
<dbReference type="PANTHER" id="PTHR46451">
    <property type="entry name" value="RAS-RESPONSIVE ELEMENT-BINDING PROTEIN 1"/>
    <property type="match status" value="1"/>
</dbReference>
<dbReference type="EnsemblMetazoa" id="PHUM551540-RA">
    <property type="protein sequence ID" value="PHUM551540-PA"/>
    <property type="gene ID" value="PHUM551540"/>
</dbReference>
<protein>
    <submittedName>
        <fullName evidence="12 13">Zinc finger protein, putative</fullName>
    </submittedName>
</protein>
<reference evidence="13" key="3">
    <citation type="submission" date="2020-05" db="UniProtKB">
        <authorList>
            <consortium name="EnsemblMetazoa"/>
        </authorList>
    </citation>
    <scope>IDENTIFICATION</scope>
    <source>
        <strain evidence="13">USDA</strain>
    </source>
</reference>
<feature type="compositionally biased region" description="Acidic residues" evidence="10">
    <location>
        <begin position="1069"/>
        <end position="1078"/>
    </location>
</feature>
<keyword evidence="5" id="KW-0862">Zinc</keyword>
<dbReference type="HOGENOM" id="CLU_244293_0_0_1"/>
<gene>
    <name evidence="13" type="primary">8234633</name>
    <name evidence="12" type="ORF">Phum_PHUM551540</name>
</gene>
<evidence type="ECO:0000313" key="13">
    <source>
        <dbReference type="EnsemblMetazoa" id="PHUM551540-PA"/>
    </source>
</evidence>
<feature type="domain" description="C2H2-type" evidence="11">
    <location>
        <begin position="349"/>
        <end position="371"/>
    </location>
</feature>
<dbReference type="eggNOG" id="KOG1721">
    <property type="taxonomic scope" value="Eukaryota"/>
</dbReference>
<evidence type="ECO:0000256" key="1">
    <source>
        <dbReference type="ARBA" id="ARBA00004123"/>
    </source>
</evidence>
<feature type="region of interest" description="Disordered" evidence="10">
    <location>
        <begin position="1416"/>
        <end position="1436"/>
    </location>
</feature>
<feature type="domain" description="C2H2-type" evidence="11">
    <location>
        <begin position="1377"/>
        <end position="1405"/>
    </location>
</feature>
<feature type="compositionally biased region" description="Polar residues" evidence="10">
    <location>
        <begin position="979"/>
        <end position="988"/>
    </location>
</feature>
<dbReference type="Proteomes" id="UP000009046">
    <property type="component" value="Unassembled WGS sequence"/>
</dbReference>
<evidence type="ECO:0000256" key="3">
    <source>
        <dbReference type="ARBA" id="ARBA00022737"/>
    </source>
</evidence>
<evidence type="ECO:0000256" key="10">
    <source>
        <dbReference type="SAM" id="MobiDB-lite"/>
    </source>
</evidence>
<feature type="region of interest" description="Disordered" evidence="10">
    <location>
        <begin position="174"/>
        <end position="199"/>
    </location>
</feature>
<dbReference type="PANTHER" id="PTHR46451:SF1">
    <property type="entry name" value="RAS-RESPONSIVE ELEMENT-BINDING PROTEIN 1"/>
    <property type="match status" value="1"/>
</dbReference>
<dbReference type="FunCoup" id="E0W0F8">
    <property type="interactions" value="126"/>
</dbReference>
<feature type="region of interest" description="Disordered" evidence="10">
    <location>
        <begin position="226"/>
        <end position="247"/>
    </location>
</feature>
<dbReference type="InterPro" id="IPR036236">
    <property type="entry name" value="Znf_C2H2_sf"/>
</dbReference>
<feature type="compositionally biased region" description="Low complexity" evidence="10">
    <location>
        <begin position="1320"/>
        <end position="1330"/>
    </location>
</feature>
<dbReference type="EMBL" id="DS235858">
    <property type="protein sequence ID" value="EEB19114.1"/>
    <property type="molecule type" value="Genomic_DNA"/>
</dbReference>
<feature type="compositionally biased region" description="Polar residues" evidence="10">
    <location>
        <begin position="10"/>
        <end position="38"/>
    </location>
</feature>
<feature type="compositionally biased region" description="Basic and acidic residues" evidence="10">
    <location>
        <begin position="236"/>
        <end position="247"/>
    </location>
</feature>
<evidence type="ECO:0000256" key="6">
    <source>
        <dbReference type="ARBA" id="ARBA00023015"/>
    </source>
</evidence>
<dbReference type="SUPFAM" id="SSF57667">
    <property type="entry name" value="beta-beta-alpha zinc fingers"/>
    <property type="match status" value="5"/>
</dbReference>
<dbReference type="EMBL" id="AAZO01006706">
    <property type="status" value="NOT_ANNOTATED_CDS"/>
    <property type="molecule type" value="Genomic_DNA"/>
</dbReference>
<evidence type="ECO:0000313" key="12">
    <source>
        <dbReference type="EMBL" id="EEB19114.1"/>
    </source>
</evidence>
<dbReference type="FunFam" id="3.30.160.60:FF:002512">
    <property type="entry name" value="Pebbled, isoform A"/>
    <property type="match status" value="1"/>
</dbReference>
<evidence type="ECO:0000256" key="5">
    <source>
        <dbReference type="ARBA" id="ARBA00022833"/>
    </source>
</evidence>
<dbReference type="FunFam" id="3.30.160.60:FF:001967">
    <property type="entry name" value="Ras-responsive element-binding protein"/>
    <property type="match status" value="1"/>
</dbReference>
<evidence type="ECO:0000313" key="14">
    <source>
        <dbReference type="Proteomes" id="UP000009046"/>
    </source>
</evidence>
<organism>
    <name type="scientific">Pediculus humanus subsp. corporis</name>
    <name type="common">Body louse</name>
    <dbReference type="NCBI Taxonomy" id="121224"/>
    <lineage>
        <taxon>Eukaryota</taxon>
        <taxon>Metazoa</taxon>
        <taxon>Ecdysozoa</taxon>
        <taxon>Arthropoda</taxon>
        <taxon>Hexapoda</taxon>
        <taxon>Insecta</taxon>
        <taxon>Pterygota</taxon>
        <taxon>Neoptera</taxon>
        <taxon>Paraneoptera</taxon>
        <taxon>Psocodea</taxon>
        <taxon>Troctomorpha</taxon>
        <taxon>Phthiraptera</taxon>
        <taxon>Anoplura</taxon>
        <taxon>Pediculidae</taxon>
        <taxon>Pediculus</taxon>
    </lineage>
</organism>
<evidence type="ECO:0000256" key="8">
    <source>
        <dbReference type="ARBA" id="ARBA00023242"/>
    </source>
</evidence>
<feature type="domain" description="C2H2-type" evidence="11">
    <location>
        <begin position="411"/>
        <end position="435"/>
    </location>
</feature>